<feature type="transmembrane region" description="Helical" evidence="1">
    <location>
        <begin position="23"/>
        <end position="51"/>
    </location>
</feature>
<feature type="transmembrane region" description="Helical" evidence="1">
    <location>
        <begin position="188"/>
        <end position="205"/>
    </location>
</feature>
<dbReference type="Pfam" id="PF14348">
    <property type="entry name" value="DtrJ-like"/>
    <property type="match status" value="1"/>
</dbReference>
<dbReference type="NCBIfam" id="TIGR03747">
    <property type="entry name" value="conj_TIGR03747"/>
    <property type="match status" value="1"/>
</dbReference>
<accession>A0A1V3KPR6</accession>
<sequence length="235" mass="27314">MAGSEQDKSQPEKKKKEKKKEFLPCKVIGTLIFSLLLSIVIEWVGIAFQYWEPPGYLHSKLVMKNEFGWFSTEFQKSLLYSTPVEFVEWAILQTHHWLFVRTGVQAWLNDPSSSEWGAWIYHYLRDYVESALYVIITFIIRLMIIVLTSPLFLLAALVGIVDGLVQRDLRRFGVGRESAFKYHHAKRAIFPVMLVAWILYLSIPFSIHPNWILIPSAVFFGLTISFTLSNFKKHL</sequence>
<dbReference type="InterPro" id="IPR022266">
    <property type="entry name" value="DtrJ-like"/>
</dbReference>
<dbReference type="RefSeq" id="WP_077476075.1">
    <property type="nucleotide sequence ID" value="NZ_MLAE01000008.1"/>
</dbReference>
<feature type="transmembrane region" description="Helical" evidence="1">
    <location>
        <begin position="131"/>
        <end position="161"/>
    </location>
</feature>
<protein>
    <submittedName>
        <fullName evidence="2">Integrating conjugative element membrane protein</fullName>
    </submittedName>
</protein>
<gene>
    <name evidence="2" type="ORF">BKG96_01310</name>
</gene>
<dbReference type="EMBL" id="MLAE01000008">
    <property type="protein sequence ID" value="OOF79666.1"/>
    <property type="molecule type" value="Genomic_DNA"/>
</dbReference>
<proteinExistence type="predicted"/>
<dbReference type="Proteomes" id="UP000189114">
    <property type="component" value="Unassembled WGS sequence"/>
</dbReference>
<evidence type="ECO:0000256" key="1">
    <source>
        <dbReference type="SAM" id="Phobius"/>
    </source>
</evidence>
<organism evidence="2 3">
    <name type="scientific">Rodentibacter caecimuris</name>
    <dbReference type="NCBI Taxonomy" id="1796644"/>
    <lineage>
        <taxon>Bacteria</taxon>
        <taxon>Pseudomonadati</taxon>
        <taxon>Pseudomonadota</taxon>
        <taxon>Gammaproteobacteria</taxon>
        <taxon>Pasteurellales</taxon>
        <taxon>Pasteurellaceae</taxon>
        <taxon>Rodentibacter</taxon>
    </lineage>
</organism>
<evidence type="ECO:0000313" key="2">
    <source>
        <dbReference type="EMBL" id="OOF79666.1"/>
    </source>
</evidence>
<dbReference type="AlphaFoldDB" id="A0A1V3KPR6"/>
<keyword evidence="1" id="KW-0812">Transmembrane</keyword>
<evidence type="ECO:0000313" key="3">
    <source>
        <dbReference type="Proteomes" id="UP000189114"/>
    </source>
</evidence>
<comment type="caution">
    <text evidence="2">The sequence shown here is derived from an EMBL/GenBank/DDBJ whole genome shotgun (WGS) entry which is preliminary data.</text>
</comment>
<keyword evidence="1" id="KW-1133">Transmembrane helix</keyword>
<name>A0A1V3KPR6_9PAST</name>
<feature type="transmembrane region" description="Helical" evidence="1">
    <location>
        <begin position="211"/>
        <end position="231"/>
    </location>
</feature>
<reference evidence="3" key="1">
    <citation type="submission" date="2016-10" db="EMBL/GenBank/DDBJ databases">
        <title>Rodentibacter gen. nov. and new species.</title>
        <authorList>
            <person name="Christensen H."/>
        </authorList>
    </citation>
    <scope>NUCLEOTIDE SEQUENCE [LARGE SCALE GENOMIC DNA]</scope>
    <source>
        <strain evidence="3">Ppn152</strain>
    </source>
</reference>
<keyword evidence="1" id="KW-0472">Membrane</keyword>